<dbReference type="Proteomes" id="UP001143545">
    <property type="component" value="Unassembled WGS sequence"/>
</dbReference>
<keyword evidence="1" id="KW-0472">Membrane</keyword>
<evidence type="ECO:0000259" key="2">
    <source>
        <dbReference type="Pfam" id="PF04773"/>
    </source>
</evidence>
<protein>
    <submittedName>
        <fullName evidence="4">Iron dicitrate transporter FecR</fullName>
    </submittedName>
</protein>
<evidence type="ECO:0000313" key="5">
    <source>
        <dbReference type="Proteomes" id="UP001143545"/>
    </source>
</evidence>
<evidence type="ECO:0000313" key="4">
    <source>
        <dbReference type="EMBL" id="GLB52022.1"/>
    </source>
</evidence>
<dbReference type="Gene3D" id="2.60.120.1440">
    <property type="match status" value="1"/>
</dbReference>
<dbReference type="PANTHER" id="PTHR30273:SF2">
    <property type="entry name" value="PROTEIN FECR"/>
    <property type="match status" value="1"/>
</dbReference>
<comment type="caution">
    <text evidence="4">The sequence shown here is derived from an EMBL/GenBank/DDBJ whole genome shotgun (WGS) entry which is preliminary data.</text>
</comment>
<feature type="domain" description="Protein FecR C-terminal" evidence="3">
    <location>
        <begin position="241"/>
        <end position="311"/>
    </location>
</feature>
<evidence type="ECO:0000256" key="1">
    <source>
        <dbReference type="SAM" id="Phobius"/>
    </source>
</evidence>
<dbReference type="PANTHER" id="PTHR30273">
    <property type="entry name" value="PERIPLASMIC SIGNAL SENSOR AND SIGMA FACTOR ACTIVATOR FECR-RELATED"/>
    <property type="match status" value="1"/>
</dbReference>
<feature type="domain" description="FecR protein" evidence="2">
    <location>
        <begin position="102"/>
        <end position="196"/>
    </location>
</feature>
<dbReference type="InterPro" id="IPR006860">
    <property type="entry name" value="FecR"/>
</dbReference>
<sequence length="327" mass="37707">MKIKNYRKLFELYESNNLSQKEQQVVETFFSEMQHNGMHPDEIDLALERKLFTAIKKSVKRKQKERGVVWRSMAAALLVLIGVSLFYVYKWNTVADVAYITVTASENVTKRIVLPDSTIVYLNKESSLSYPEKFMNKTREVKLEGEGYFRVKHNAEKPFLVVSANMVTKVLGTQFVVSDNSQDMEPSVKVLKGKVKVNSNTKKAEAILTKNQQVFLNKETGILTKKSLLKDTVDTFWSSHKIRFKNADMSTVIAKLNEYFKVHIVLKTPEYDGCKKISGSFKSDEVESVLKGIQFLNDMEYKRVAENEIHIYLKSCENDDEVRLRIE</sequence>
<keyword evidence="1" id="KW-1133">Transmembrane helix</keyword>
<dbReference type="InterPro" id="IPR032508">
    <property type="entry name" value="FecR_C"/>
</dbReference>
<organism evidence="4 5">
    <name type="scientific">Neptunitalea chrysea</name>
    <dbReference type="NCBI Taxonomy" id="1647581"/>
    <lineage>
        <taxon>Bacteria</taxon>
        <taxon>Pseudomonadati</taxon>
        <taxon>Bacteroidota</taxon>
        <taxon>Flavobacteriia</taxon>
        <taxon>Flavobacteriales</taxon>
        <taxon>Flavobacteriaceae</taxon>
        <taxon>Neptunitalea</taxon>
    </lineage>
</organism>
<reference evidence="4" key="1">
    <citation type="submission" date="2022-07" db="EMBL/GenBank/DDBJ databases">
        <title>Taxonomy of Novel Oxalotrophic and Methylotrophic Bacteria.</title>
        <authorList>
            <person name="Sahin N."/>
            <person name="Tani A."/>
        </authorList>
    </citation>
    <scope>NUCLEOTIDE SEQUENCE</scope>
    <source>
        <strain evidence="4">AM327</strain>
    </source>
</reference>
<dbReference type="RefSeq" id="WP_281753074.1">
    <property type="nucleotide sequence ID" value="NZ_BRVP01000006.1"/>
</dbReference>
<name>A0A9W6B529_9FLAO</name>
<proteinExistence type="predicted"/>
<gene>
    <name evidence="4" type="ORF">NBRC110019_10610</name>
</gene>
<feature type="transmembrane region" description="Helical" evidence="1">
    <location>
        <begin position="68"/>
        <end position="89"/>
    </location>
</feature>
<dbReference type="Gene3D" id="3.55.50.30">
    <property type="match status" value="1"/>
</dbReference>
<keyword evidence="5" id="KW-1185">Reference proteome</keyword>
<keyword evidence="1" id="KW-0812">Transmembrane</keyword>
<accession>A0A9W6B529</accession>
<dbReference type="Pfam" id="PF16344">
    <property type="entry name" value="FecR_C"/>
    <property type="match status" value="1"/>
</dbReference>
<dbReference type="EMBL" id="BRVP01000006">
    <property type="protein sequence ID" value="GLB52022.1"/>
    <property type="molecule type" value="Genomic_DNA"/>
</dbReference>
<dbReference type="GO" id="GO:0016989">
    <property type="term" value="F:sigma factor antagonist activity"/>
    <property type="evidence" value="ECO:0007669"/>
    <property type="project" value="TreeGrafter"/>
</dbReference>
<evidence type="ECO:0000259" key="3">
    <source>
        <dbReference type="Pfam" id="PF16344"/>
    </source>
</evidence>
<dbReference type="InterPro" id="IPR012373">
    <property type="entry name" value="Ferrdict_sens_TM"/>
</dbReference>
<dbReference type="Pfam" id="PF04773">
    <property type="entry name" value="FecR"/>
    <property type="match status" value="1"/>
</dbReference>
<dbReference type="PIRSF" id="PIRSF018266">
    <property type="entry name" value="FecR"/>
    <property type="match status" value="1"/>
</dbReference>
<dbReference type="AlphaFoldDB" id="A0A9W6B529"/>